<evidence type="ECO:0000256" key="13">
    <source>
        <dbReference type="ARBA" id="ARBA00022838"/>
    </source>
</evidence>
<protein>
    <recommendedName>
        <fullName evidence="6">Leucine-rich repeat and WD repeat-containing protein 1</fullName>
    </recommendedName>
    <alternativeName>
        <fullName evidence="19">Origin recognition complex-associated protein</fullName>
    </alternativeName>
</protein>
<evidence type="ECO:0000256" key="21">
    <source>
        <dbReference type="SAM" id="MobiDB-lite"/>
    </source>
</evidence>
<dbReference type="InterPro" id="IPR015943">
    <property type="entry name" value="WD40/YVTN_repeat-like_dom_sf"/>
</dbReference>
<evidence type="ECO:0000256" key="2">
    <source>
        <dbReference type="ARBA" id="ARBA00004300"/>
    </source>
</evidence>
<dbReference type="FunFam" id="2.130.10.10:FF:000488">
    <property type="entry name" value="Leucine-rich repeat and WD repeat-containing protein 1"/>
    <property type="match status" value="1"/>
</dbReference>
<dbReference type="Ensembl" id="ENSSFOT00015005268.2">
    <property type="protein sequence ID" value="ENSSFOP00015005183.1"/>
    <property type="gene ID" value="ENSSFOG00015003398.2"/>
</dbReference>
<dbReference type="GO" id="GO:0005813">
    <property type="term" value="C:centrosome"/>
    <property type="evidence" value="ECO:0007669"/>
    <property type="project" value="UniProtKB-SubCell"/>
</dbReference>
<dbReference type="SUPFAM" id="SSF50978">
    <property type="entry name" value="WD40 repeat-like"/>
    <property type="match status" value="1"/>
</dbReference>
<evidence type="ECO:0000256" key="15">
    <source>
        <dbReference type="ARBA" id="ARBA00022895"/>
    </source>
</evidence>
<keyword evidence="25" id="KW-1185">Reference proteome</keyword>
<reference evidence="24" key="3">
    <citation type="submission" date="2025-09" db="UniProtKB">
        <authorList>
            <consortium name="Ensembl"/>
        </authorList>
    </citation>
    <scope>IDENTIFICATION</scope>
</reference>
<dbReference type="InterPro" id="IPR032675">
    <property type="entry name" value="LRR_dom_sf"/>
</dbReference>
<dbReference type="PANTHER" id="PTHR24370:SF10">
    <property type="entry name" value="LEUCINE-RICH REPEAT AND WD REPEAT-CONTAINING PROTEIN 1"/>
    <property type="match status" value="1"/>
</dbReference>
<keyword evidence="18" id="KW-0137">Centromere</keyword>
<dbReference type="GO" id="GO:0003682">
    <property type="term" value="F:chromatin binding"/>
    <property type="evidence" value="ECO:0007669"/>
    <property type="project" value="TreeGrafter"/>
</dbReference>
<evidence type="ECO:0000256" key="4">
    <source>
        <dbReference type="ARBA" id="ARBA00004629"/>
    </source>
</evidence>
<comment type="similarity">
    <text evidence="5">Belongs to the LRWD1 family.</text>
</comment>
<feature type="compositionally biased region" description="Basic and acidic residues" evidence="21">
    <location>
        <begin position="263"/>
        <end position="276"/>
    </location>
</feature>
<feature type="domain" description="Leucine-rich repeat and WD repeat-containing protein 1 LRR" evidence="22">
    <location>
        <begin position="37"/>
        <end position="227"/>
    </location>
</feature>
<keyword evidence="16" id="KW-0206">Cytoskeleton</keyword>
<evidence type="ECO:0000256" key="1">
    <source>
        <dbReference type="ARBA" id="ARBA00004123"/>
    </source>
</evidence>
<evidence type="ECO:0000313" key="24">
    <source>
        <dbReference type="Ensembl" id="ENSSFOP00015005183.1"/>
    </source>
</evidence>
<dbReference type="InterPro" id="IPR001611">
    <property type="entry name" value="Leu-rich_rpt"/>
</dbReference>
<dbReference type="Pfam" id="PF23215">
    <property type="entry name" value="WD_LRWD1"/>
    <property type="match status" value="1"/>
</dbReference>
<evidence type="ECO:0000256" key="18">
    <source>
        <dbReference type="ARBA" id="ARBA00023328"/>
    </source>
</evidence>
<evidence type="ECO:0000256" key="9">
    <source>
        <dbReference type="ARBA" id="ARBA00022574"/>
    </source>
</evidence>
<keyword evidence="9 20" id="KW-0853">WD repeat</keyword>
<dbReference type="InterPro" id="IPR001680">
    <property type="entry name" value="WD40_rpt"/>
</dbReference>
<dbReference type="GeneTree" id="ENSGT00940000154248"/>
<evidence type="ECO:0000256" key="14">
    <source>
        <dbReference type="ARBA" id="ARBA00022853"/>
    </source>
</evidence>
<dbReference type="GO" id="GO:0000781">
    <property type="term" value="C:chromosome, telomeric region"/>
    <property type="evidence" value="ECO:0007669"/>
    <property type="project" value="UniProtKB-SubCell"/>
</dbReference>
<dbReference type="PANTHER" id="PTHR24370">
    <property type="entry name" value="OPTICIN"/>
    <property type="match status" value="1"/>
</dbReference>
<evidence type="ECO:0000256" key="6">
    <source>
        <dbReference type="ARBA" id="ARBA00015536"/>
    </source>
</evidence>
<dbReference type="SUPFAM" id="SSF52058">
    <property type="entry name" value="L domain-like"/>
    <property type="match status" value="1"/>
</dbReference>
<dbReference type="OrthoDB" id="7318948at2759"/>
<dbReference type="GO" id="GO:0071169">
    <property type="term" value="P:establishment of protein localization to chromatin"/>
    <property type="evidence" value="ECO:0007669"/>
    <property type="project" value="TreeGrafter"/>
</dbReference>
<feature type="repeat" description="WD" evidence="20">
    <location>
        <begin position="480"/>
        <end position="514"/>
    </location>
</feature>
<dbReference type="PROSITE" id="PS00678">
    <property type="entry name" value="WD_REPEATS_1"/>
    <property type="match status" value="1"/>
</dbReference>
<dbReference type="InterPro" id="IPR056160">
    <property type="entry name" value="WD_LRWD1"/>
</dbReference>
<feature type="compositionally biased region" description="Low complexity" evidence="21">
    <location>
        <begin position="297"/>
        <end position="308"/>
    </location>
</feature>
<keyword evidence="14" id="KW-0156">Chromatin regulator</keyword>
<evidence type="ECO:0000256" key="7">
    <source>
        <dbReference type="ARBA" id="ARBA00022454"/>
    </source>
</evidence>
<dbReference type="GO" id="GO:0000776">
    <property type="term" value="C:kinetochore"/>
    <property type="evidence" value="ECO:0007669"/>
    <property type="project" value="UniProtKB-KW"/>
</dbReference>
<evidence type="ECO:0000256" key="3">
    <source>
        <dbReference type="ARBA" id="ARBA00004574"/>
    </source>
</evidence>
<dbReference type="SMART" id="SM00320">
    <property type="entry name" value="WD40"/>
    <property type="match status" value="4"/>
</dbReference>
<sequence>MNGLKEMLYVFDFKRSHNACFSLCSSAVSAMVKVTEKLLLEKGTPKTNKLDEIRTLNLSGLGLNCKDLPVPLLSRLRNLEQLNLSGNRLQELPRGLSLPSLRMLDCSNNNMEDVTSLESLHALEELRLQDNVYLTASDNCKVMFFLPKLSMLNGKDIRSSANHLRHVNHENLKKRVVQLWETKFSLPNPPTENKLKALESDFVNAVCTQIKFGPSTHNDYTKWRVEILAKEHLCSLMVNRKGREEEDVNTKHINGIPSTPKRKIPDTDACKDEGSAMKRGRTTVAPPPESRSRTFSHLRSSPPSSDESLCSHRRSGRIVASSNGEESRMETPKKCMKATPKKRANEDGMSVQVTIPESEGLVGLKPLHVLQCHSKQDSPEDFGTQLWACAFEPSRGDSGQTSEFVATCGGESICLIHCESGLVQKKYKVPGEEFFSLSWSRVMMSRGNRTARPCSILAAGGKRGVVKLIHPRVSIAYGEFRASRRSISTLRFSARQQSILFTGAYDNKIVMWDIGDVDSDYNFKVQQLLVLQTSSTPLHLCLPPNNPDTHLLAACDKGMLCFNIQLNKNKAQRSADMEVTFPAYKKEDKHTDYHTIDGLAFLTDDVVVSKCFTLGSIYLWSWSRTRASRPNNNSEVSAVILAVLQWSSTDLPYLSLSTCPSKGYVMCGDEKGAVWMYHVTEILKNKGKNFDAAPPTKVLQWPSPFREGVGTVEGASINSVAADPQLNYLVALTDKNMVVVWKRITEF</sequence>
<evidence type="ECO:0000256" key="17">
    <source>
        <dbReference type="ARBA" id="ARBA00023242"/>
    </source>
</evidence>
<dbReference type="InterPro" id="IPR056363">
    <property type="entry name" value="LRR_LRWD1_dom"/>
</dbReference>
<dbReference type="Gene3D" id="3.80.10.10">
    <property type="entry name" value="Ribonuclease Inhibitor"/>
    <property type="match status" value="1"/>
</dbReference>
<keyword evidence="13" id="KW-0995">Kinetochore</keyword>
<dbReference type="FunFam" id="3.80.10.10:FF:000429">
    <property type="entry name" value="Leucine-rich repeat and WD repeat-containing protein 1"/>
    <property type="match status" value="1"/>
</dbReference>
<reference evidence="24 25" key="1">
    <citation type="submission" date="2019-04" db="EMBL/GenBank/DDBJ databases">
        <authorList>
            <consortium name="Wellcome Sanger Institute Data Sharing"/>
        </authorList>
    </citation>
    <scope>NUCLEOTIDE SEQUENCE [LARGE SCALE GENOMIC DNA]</scope>
</reference>
<accession>A0A8C9R224</accession>
<dbReference type="GO" id="GO:0005664">
    <property type="term" value="C:nuclear origin of replication recognition complex"/>
    <property type="evidence" value="ECO:0007669"/>
    <property type="project" value="TreeGrafter"/>
</dbReference>
<dbReference type="PROSITE" id="PS50082">
    <property type="entry name" value="WD_REPEATS_2"/>
    <property type="match status" value="1"/>
</dbReference>
<keyword evidence="11" id="KW-0235">DNA replication</keyword>
<evidence type="ECO:0000256" key="20">
    <source>
        <dbReference type="PROSITE-ProRule" id="PRU00221"/>
    </source>
</evidence>
<comment type="subcellular location">
    <subcellularLocation>
        <location evidence="4">Chromosome</location>
        <location evidence="4">Centromere</location>
        <location evidence="4">Kinetochore</location>
    </subcellularLocation>
    <subcellularLocation>
        <location evidence="3">Chromosome</location>
        <location evidence="3">Telomere</location>
    </subcellularLocation>
    <subcellularLocation>
        <location evidence="2">Cytoplasm</location>
        <location evidence="2">Cytoskeleton</location>
        <location evidence="2">Microtubule organizing center</location>
        <location evidence="2">Centrosome</location>
    </subcellularLocation>
    <subcellularLocation>
        <location evidence="1">Nucleus</location>
    </subcellularLocation>
</comment>
<dbReference type="Proteomes" id="UP000694397">
    <property type="component" value="Chromosome 25"/>
</dbReference>
<dbReference type="GO" id="GO:0006325">
    <property type="term" value="P:chromatin organization"/>
    <property type="evidence" value="ECO:0007669"/>
    <property type="project" value="UniProtKB-KW"/>
</dbReference>
<evidence type="ECO:0000256" key="11">
    <source>
        <dbReference type="ARBA" id="ARBA00022705"/>
    </source>
</evidence>
<evidence type="ECO:0000259" key="22">
    <source>
        <dbReference type="Pfam" id="PF23211"/>
    </source>
</evidence>
<dbReference type="GO" id="GO:0006260">
    <property type="term" value="P:DNA replication"/>
    <property type="evidence" value="ECO:0007669"/>
    <property type="project" value="UniProtKB-KW"/>
</dbReference>
<evidence type="ECO:0000313" key="25">
    <source>
        <dbReference type="Proteomes" id="UP000694397"/>
    </source>
</evidence>
<keyword evidence="12" id="KW-0677">Repeat</keyword>
<dbReference type="InterPro" id="IPR036322">
    <property type="entry name" value="WD40_repeat_dom_sf"/>
</dbReference>
<keyword evidence="10" id="KW-0433">Leucine-rich repeat</keyword>
<evidence type="ECO:0000256" key="10">
    <source>
        <dbReference type="ARBA" id="ARBA00022614"/>
    </source>
</evidence>
<keyword evidence="7" id="KW-0158">Chromosome</keyword>
<dbReference type="Gene3D" id="2.130.10.10">
    <property type="entry name" value="YVTN repeat-like/Quinoprotein amine dehydrogenase"/>
    <property type="match status" value="1"/>
</dbReference>
<evidence type="ECO:0000256" key="12">
    <source>
        <dbReference type="ARBA" id="ARBA00022737"/>
    </source>
</evidence>
<evidence type="ECO:0000259" key="23">
    <source>
        <dbReference type="Pfam" id="PF23215"/>
    </source>
</evidence>
<dbReference type="AlphaFoldDB" id="A0A8C9R224"/>
<keyword evidence="8" id="KW-0963">Cytoplasm</keyword>
<feature type="region of interest" description="Disordered" evidence="21">
    <location>
        <begin position="243"/>
        <end position="347"/>
    </location>
</feature>
<gene>
    <name evidence="24" type="primary">lrwd1</name>
</gene>
<dbReference type="SMART" id="SM00369">
    <property type="entry name" value="LRR_TYP"/>
    <property type="match status" value="1"/>
</dbReference>
<evidence type="ECO:0000256" key="19">
    <source>
        <dbReference type="ARBA" id="ARBA00033046"/>
    </source>
</evidence>
<dbReference type="PROSITE" id="PS51450">
    <property type="entry name" value="LRR"/>
    <property type="match status" value="2"/>
</dbReference>
<evidence type="ECO:0000256" key="16">
    <source>
        <dbReference type="ARBA" id="ARBA00023212"/>
    </source>
</evidence>
<feature type="domain" description="Leucine-rich repeat and WD repeat-containing protein 1 WD" evidence="23">
    <location>
        <begin position="362"/>
        <end position="743"/>
    </location>
</feature>
<proteinExistence type="inferred from homology"/>
<name>A0A8C9R224_SCLFO</name>
<dbReference type="Pfam" id="PF23211">
    <property type="entry name" value="LRR_LRWD1"/>
    <property type="match status" value="1"/>
</dbReference>
<evidence type="ECO:0000256" key="5">
    <source>
        <dbReference type="ARBA" id="ARBA00007545"/>
    </source>
</evidence>
<reference evidence="24" key="2">
    <citation type="submission" date="2025-08" db="UniProtKB">
        <authorList>
            <consortium name="Ensembl"/>
        </authorList>
    </citation>
    <scope>IDENTIFICATION</scope>
</reference>
<dbReference type="InterPro" id="IPR052489">
    <property type="entry name" value="LRWD1"/>
</dbReference>
<keyword evidence="17" id="KW-0539">Nucleus</keyword>
<keyword evidence="15" id="KW-0779">Telomere</keyword>
<dbReference type="InterPro" id="IPR019775">
    <property type="entry name" value="WD40_repeat_CS"/>
</dbReference>
<organism evidence="24 25">
    <name type="scientific">Scleropages formosus</name>
    <name type="common">Asian bonytongue</name>
    <name type="synonym">Osteoglossum formosum</name>
    <dbReference type="NCBI Taxonomy" id="113540"/>
    <lineage>
        <taxon>Eukaryota</taxon>
        <taxon>Metazoa</taxon>
        <taxon>Chordata</taxon>
        <taxon>Craniata</taxon>
        <taxon>Vertebrata</taxon>
        <taxon>Euteleostomi</taxon>
        <taxon>Actinopterygii</taxon>
        <taxon>Neopterygii</taxon>
        <taxon>Teleostei</taxon>
        <taxon>Osteoglossocephala</taxon>
        <taxon>Osteoglossomorpha</taxon>
        <taxon>Osteoglossiformes</taxon>
        <taxon>Osteoglossidae</taxon>
        <taxon>Scleropages</taxon>
    </lineage>
</organism>
<dbReference type="InterPro" id="IPR003591">
    <property type="entry name" value="Leu-rich_rpt_typical-subtyp"/>
</dbReference>
<evidence type="ECO:0000256" key="8">
    <source>
        <dbReference type="ARBA" id="ARBA00022490"/>
    </source>
</evidence>